<dbReference type="AlphaFoldDB" id="A0A3B1D5N0"/>
<dbReference type="GO" id="GO:0016818">
    <property type="term" value="F:hydrolase activity, acting on acid anhydrides, in phosphorus-containing anhydrides"/>
    <property type="evidence" value="ECO:0007669"/>
    <property type="project" value="InterPro"/>
</dbReference>
<gene>
    <name evidence="4" type="ORF">MNBD_PLANCTO02-264</name>
</gene>
<organism evidence="4">
    <name type="scientific">hydrothermal vent metagenome</name>
    <dbReference type="NCBI Taxonomy" id="652676"/>
    <lineage>
        <taxon>unclassified sequences</taxon>
        <taxon>metagenomes</taxon>
        <taxon>ecological metagenomes</taxon>
    </lineage>
</organism>
<evidence type="ECO:0000256" key="2">
    <source>
        <dbReference type="ARBA" id="ARBA00022801"/>
    </source>
</evidence>
<dbReference type="Pfam" id="PF08797">
    <property type="entry name" value="HIRAN"/>
    <property type="match status" value="1"/>
</dbReference>
<reference evidence="4" key="1">
    <citation type="submission" date="2018-06" db="EMBL/GenBank/DDBJ databases">
        <authorList>
            <person name="Zhirakovskaya E."/>
        </authorList>
    </citation>
    <scope>NUCLEOTIDE SEQUENCE</scope>
</reference>
<dbReference type="EMBL" id="UOGL01000168">
    <property type="protein sequence ID" value="VAX38206.1"/>
    <property type="molecule type" value="Genomic_DNA"/>
</dbReference>
<sequence>MKQALFVAWRTQDDKNPAWGPIGRLEYENNTYRFFYTEGARTLSGFHPFFRMEDLNVVYESDELPPLFANRLLSKSRPEYEAYLSWSGFDYKNPPEPIQLLGVTQGQRQTDAIEVFPCPVPDEGGCYLNHFFIHGIRYSDDAGKAYVERMKAEEQLRLVPEPENPVDPQAVAIYPMSENVRLGYAPRYLAHDILHLEGNCNVVELFVQRINPDAPLQQRVLCRMNACWSPGFEPCQSKAFQPIPKGVSANCEG</sequence>
<evidence type="ECO:0000256" key="1">
    <source>
        <dbReference type="ARBA" id="ARBA00022723"/>
    </source>
</evidence>
<feature type="domain" description="HIRAN" evidence="3">
    <location>
        <begin position="128"/>
        <end position="228"/>
    </location>
</feature>
<evidence type="ECO:0000313" key="4">
    <source>
        <dbReference type="EMBL" id="VAX38206.1"/>
    </source>
</evidence>
<name>A0A3B1D5N0_9ZZZZ</name>
<proteinExistence type="predicted"/>
<accession>A0A3B1D5N0</accession>
<keyword evidence="2" id="KW-0378">Hydrolase</keyword>
<dbReference type="InterPro" id="IPR014905">
    <property type="entry name" value="HIRAN"/>
</dbReference>
<dbReference type="Gene3D" id="3.30.70.2330">
    <property type="match status" value="1"/>
</dbReference>
<dbReference type="SMART" id="SM00910">
    <property type="entry name" value="HIRAN"/>
    <property type="match status" value="1"/>
</dbReference>
<evidence type="ECO:0000259" key="3">
    <source>
        <dbReference type="SMART" id="SM00910"/>
    </source>
</evidence>
<protein>
    <recommendedName>
        <fullName evidence="3">HIRAN domain-containing protein</fullName>
    </recommendedName>
</protein>
<dbReference type="GO" id="GO:0008270">
    <property type="term" value="F:zinc ion binding"/>
    <property type="evidence" value="ECO:0007669"/>
    <property type="project" value="InterPro"/>
</dbReference>
<dbReference type="GO" id="GO:0003676">
    <property type="term" value="F:nucleic acid binding"/>
    <property type="evidence" value="ECO:0007669"/>
    <property type="project" value="InterPro"/>
</dbReference>
<keyword evidence="1" id="KW-0479">Metal-binding</keyword>